<feature type="compositionally biased region" description="Pro residues" evidence="1">
    <location>
        <begin position="355"/>
        <end position="365"/>
    </location>
</feature>
<dbReference type="PROSITE" id="PS50108">
    <property type="entry name" value="CRIB"/>
    <property type="match status" value="1"/>
</dbReference>
<accession>A0A010RQB4</accession>
<dbReference type="STRING" id="1445577.A0A010RQB4"/>
<gene>
    <name evidence="3" type="ORF">CFIO01_10774</name>
</gene>
<feature type="compositionally biased region" description="Low complexity" evidence="1">
    <location>
        <begin position="91"/>
        <end position="107"/>
    </location>
</feature>
<dbReference type="Proteomes" id="UP000020467">
    <property type="component" value="Unassembled WGS sequence"/>
</dbReference>
<feature type="compositionally biased region" description="Low complexity" evidence="1">
    <location>
        <begin position="120"/>
        <end position="133"/>
    </location>
</feature>
<feature type="region of interest" description="Disordered" evidence="1">
    <location>
        <begin position="292"/>
        <end position="366"/>
    </location>
</feature>
<feature type="compositionally biased region" description="Low complexity" evidence="1">
    <location>
        <begin position="161"/>
        <end position="171"/>
    </location>
</feature>
<feature type="region of interest" description="Disordered" evidence="1">
    <location>
        <begin position="762"/>
        <end position="804"/>
    </location>
</feature>
<feature type="domain" description="CRIB" evidence="2">
    <location>
        <begin position="217"/>
        <end position="230"/>
    </location>
</feature>
<evidence type="ECO:0000313" key="4">
    <source>
        <dbReference type="Proteomes" id="UP000020467"/>
    </source>
</evidence>
<dbReference type="AlphaFoldDB" id="A0A010RQB4"/>
<feature type="region of interest" description="Disordered" evidence="1">
    <location>
        <begin position="13"/>
        <end position="171"/>
    </location>
</feature>
<feature type="compositionally biased region" description="Polar residues" evidence="1">
    <location>
        <begin position="464"/>
        <end position="485"/>
    </location>
</feature>
<feature type="compositionally biased region" description="Polar residues" evidence="1">
    <location>
        <begin position="23"/>
        <end position="39"/>
    </location>
</feature>
<protein>
    <recommendedName>
        <fullName evidence="2">CRIB domain-containing protein</fullName>
    </recommendedName>
</protein>
<feature type="compositionally biased region" description="Pro residues" evidence="1">
    <location>
        <begin position="332"/>
        <end position="343"/>
    </location>
</feature>
<feature type="region of interest" description="Disordered" evidence="1">
    <location>
        <begin position="459"/>
        <end position="511"/>
    </location>
</feature>
<dbReference type="OrthoDB" id="5237293at2759"/>
<evidence type="ECO:0000313" key="3">
    <source>
        <dbReference type="EMBL" id="EXF82641.1"/>
    </source>
</evidence>
<dbReference type="EMBL" id="JARH01000307">
    <property type="protein sequence ID" value="EXF82641.1"/>
    <property type="molecule type" value="Genomic_DNA"/>
</dbReference>
<dbReference type="KEGG" id="cfj:CFIO01_10774"/>
<dbReference type="eggNOG" id="ENOG502SQJB">
    <property type="taxonomic scope" value="Eukaryota"/>
</dbReference>
<keyword evidence="4" id="KW-1185">Reference proteome</keyword>
<evidence type="ECO:0000259" key="2">
    <source>
        <dbReference type="PROSITE" id="PS50108"/>
    </source>
</evidence>
<comment type="caution">
    <text evidence="3">The sequence shown here is derived from an EMBL/GenBank/DDBJ whole genome shotgun (WGS) entry which is preliminary data.</text>
</comment>
<organism evidence="3 4">
    <name type="scientific">Colletotrichum fioriniae PJ7</name>
    <dbReference type="NCBI Taxonomy" id="1445577"/>
    <lineage>
        <taxon>Eukaryota</taxon>
        <taxon>Fungi</taxon>
        <taxon>Dikarya</taxon>
        <taxon>Ascomycota</taxon>
        <taxon>Pezizomycotina</taxon>
        <taxon>Sordariomycetes</taxon>
        <taxon>Hypocreomycetidae</taxon>
        <taxon>Glomerellales</taxon>
        <taxon>Glomerellaceae</taxon>
        <taxon>Colletotrichum</taxon>
        <taxon>Colletotrichum acutatum species complex</taxon>
    </lineage>
</organism>
<proteinExistence type="predicted"/>
<feature type="compositionally biased region" description="Low complexity" evidence="1">
    <location>
        <begin position="724"/>
        <end position="739"/>
    </location>
</feature>
<dbReference type="InterPro" id="IPR000095">
    <property type="entry name" value="CRIB_dom"/>
</dbReference>
<feature type="region of interest" description="Disordered" evidence="1">
    <location>
        <begin position="720"/>
        <end position="747"/>
    </location>
</feature>
<sequence length="924" mass="101451">MWATAPLPYYSAYKPTRRKERASISNKGGSSPSAAINSQPPLPLLSTQDHPENITDLFEPALDGPPSPERIRALSKQMQRASALDKHKSHTTTSSGSTSSLRSLNSDRSWEHTLETITLSRRSSGRSTSSSMPSRDRPESVQLFGKTIFNRRAKMKRESSGNHSSSGSSLYSGELALDGPASTTNKDHFIPSIFGRRRTLRQDDLGEDPVSGRKLQISGPYNFQHVTHTKRDHLPDLQRGSRAELVSEFSAIRAGQRPTTGQLKGIDVEDLHFSNFSSEALHTQQDNALTSEAQPEMLSSRPPAIARHTGPTSAPRRLVKHTRSQEQLRSSPPRPAPPRPPRSPINEEILSPILPGSPVPVPPPRSSSRIMKHYTVSEDSLATIDMFPERPQTSSGFHLPGILKAPIEFTESTISEEAEPFADPRFSHAITTPDDAAWPLTASSTVSYEMALPDVPEEEEQFVLSRQSGPSLASTRSSLRGSQSVPALRQSVPQMPEDESRRPSSGASDTLGSFDMLAAQNALKEALEVDGPDAISHRASWEDDIDYCYEHEAEADCDYAWDRPSLDIVREDSVETCLDNDGVFFAPLSAGLKPALTLGHSDMPALSPASQTSVNGHEAITPTITALPVRSNFSHPRKETNYRGTSHLHVRTASRASSFKESHGFNLSPSLLIPTDFRQQMLADSDTDAYPMDVGRHDTSHFAFDEEPVLTIETPGLFARDRASTSTTGSNSSSQTSLTEARHTSTNSTWTALTRYTGSTTFEGWNPKFEGSDHSRSFSADDFADLGSPRGRKSTMTPLPESEEVLTMSRSTGDIRAASGCIDASLSQDSLPLAKMKEPVKQHRRQRAQTLSAPPPPGHNTAATATVILLYKKKKEGREHKNPPEGFFNLRRGYDLMDYDKTLICFPTRKKKGQTGTEKQKNTL</sequence>
<dbReference type="HOGENOM" id="CLU_328775_0_0_1"/>
<evidence type="ECO:0000256" key="1">
    <source>
        <dbReference type="SAM" id="MobiDB-lite"/>
    </source>
</evidence>
<reference evidence="3 4" key="1">
    <citation type="submission" date="2014-02" db="EMBL/GenBank/DDBJ databases">
        <title>The genome sequence of Colletotrichum fioriniae PJ7.</title>
        <authorList>
            <person name="Baroncelli R."/>
            <person name="Thon M.R."/>
        </authorList>
    </citation>
    <scope>NUCLEOTIDE SEQUENCE [LARGE SCALE GENOMIC DNA]</scope>
    <source>
        <strain evidence="3 4">PJ7</strain>
    </source>
</reference>
<name>A0A010RQB4_9PEZI</name>